<keyword evidence="2" id="KW-0472">Membrane</keyword>
<evidence type="ECO:0000313" key="4">
    <source>
        <dbReference type="Proteomes" id="UP000031523"/>
    </source>
</evidence>
<dbReference type="EMBL" id="CP010519">
    <property type="protein sequence ID" value="AJE84399.1"/>
    <property type="molecule type" value="Genomic_DNA"/>
</dbReference>
<gene>
    <name evidence="3" type="ORF">SLNWT_4023</name>
</gene>
<feature type="compositionally biased region" description="Basic and acidic residues" evidence="1">
    <location>
        <begin position="1"/>
        <end position="17"/>
    </location>
</feature>
<keyword evidence="2" id="KW-0812">Transmembrane</keyword>
<feature type="compositionally biased region" description="Low complexity" evidence="1">
    <location>
        <begin position="84"/>
        <end position="93"/>
    </location>
</feature>
<feature type="region of interest" description="Disordered" evidence="1">
    <location>
        <begin position="70"/>
        <end position="109"/>
    </location>
</feature>
<protein>
    <submittedName>
        <fullName evidence="3">Putative integral membrane protein</fullName>
    </submittedName>
</protein>
<name>A0A0B5ERZ6_STRA4</name>
<keyword evidence="4" id="KW-1185">Reference proteome</keyword>
<dbReference type="Proteomes" id="UP000031523">
    <property type="component" value="Chromosome"/>
</dbReference>
<feature type="region of interest" description="Disordered" evidence="1">
    <location>
        <begin position="1"/>
        <end position="46"/>
    </location>
</feature>
<proteinExistence type="predicted"/>
<evidence type="ECO:0000313" key="3">
    <source>
        <dbReference type="EMBL" id="AJE84399.1"/>
    </source>
</evidence>
<keyword evidence="2" id="KW-1133">Transmembrane helix</keyword>
<feature type="transmembrane region" description="Helical" evidence="2">
    <location>
        <begin position="49"/>
        <end position="66"/>
    </location>
</feature>
<evidence type="ECO:0000256" key="2">
    <source>
        <dbReference type="SAM" id="Phobius"/>
    </source>
</evidence>
<accession>A0A0B5ERZ6</accession>
<evidence type="ECO:0000256" key="1">
    <source>
        <dbReference type="SAM" id="MobiDB-lite"/>
    </source>
</evidence>
<dbReference type="KEGG" id="sals:SLNWT_4023"/>
<reference evidence="3 4" key="1">
    <citation type="submission" date="2015-01" db="EMBL/GenBank/DDBJ databases">
        <title>Enhanced salinomycin production by adjusting the supply of polyketide extender units in Streptomyce albus DSM 41398.</title>
        <authorList>
            <person name="Lu C."/>
        </authorList>
    </citation>
    <scope>NUCLEOTIDE SEQUENCE [LARGE SCALE GENOMIC DNA]</scope>
    <source>
        <strain evidence="4">ATCC 21838 / DSM 41398 / FERM P-419 / JCM 4703 / NBRC 107858</strain>
    </source>
</reference>
<dbReference type="AlphaFoldDB" id="A0A0B5ERZ6"/>
<organism evidence="3 4">
    <name type="scientific">Streptomyces albus (strain ATCC 21838 / DSM 41398 / FERM P-419 / JCM 4703 / NBRC 107858)</name>
    <dbReference type="NCBI Taxonomy" id="1081613"/>
    <lineage>
        <taxon>Bacteria</taxon>
        <taxon>Bacillati</taxon>
        <taxon>Actinomycetota</taxon>
        <taxon>Actinomycetes</taxon>
        <taxon>Kitasatosporales</taxon>
        <taxon>Streptomycetaceae</taxon>
        <taxon>Streptomyces</taxon>
    </lineage>
</organism>
<sequence>MSPSDEHGYGGETRADDGFGGSGQTRTRLPDRGGEPYGGTRRRSSSRSLATVMGVVVLLIAAIAFANRGTDDSSGGDDDGGGPAAAPTAPTGGKPVSGKNGAIPSGFGHDAQGAESAAANYAVALGSAEMFDKAGRQSIAQAVYTPEQAARRQADLDKVYSDPAFLRRIGLEKNGAAPEGSTFVSRIIPVGTKTKKVSAETANVEVWYSSLFGLSGVTSKNPVSESWYTSTYKLKWVDNDWKVEDFSQKDGPVPVNGDQRASTADDMSKAVEQYGGFTYAR</sequence>